<dbReference type="NCBIfam" id="TIGR01970">
    <property type="entry name" value="DEAH_box_HrpB"/>
    <property type="match status" value="1"/>
</dbReference>
<evidence type="ECO:0000313" key="8">
    <source>
        <dbReference type="EMBL" id="OAF17076.1"/>
    </source>
</evidence>
<dbReference type="AlphaFoldDB" id="A0A176ZBA9"/>
<evidence type="ECO:0000256" key="1">
    <source>
        <dbReference type="ARBA" id="ARBA00022741"/>
    </source>
</evidence>
<accession>A0A176ZBA9</accession>
<keyword evidence="9" id="KW-1185">Reference proteome</keyword>
<dbReference type="Pfam" id="PF00271">
    <property type="entry name" value="Helicase_C"/>
    <property type="match status" value="1"/>
</dbReference>
<keyword evidence="4" id="KW-0067">ATP-binding</keyword>
<dbReference type="InterPro" id="IPR014001">
    <property type="entry name" value="Helicase_ATP-bd"/>
</dbReference>
<dbReference type="GO" id="GO:0004386">
    <property type="term" value="F:helicase activity"/>
    <property type="evidence" value="ECO:0007669"/>
    <property type="project" value="UniProtKB-KW"/>
</dbReference>
<dbReference type="EMBL" id="LSEF01000047">
    <property type="protein sequence ID" value="OAF17076.1"/>
    <property type="molecule type" value="Genomic_DNA"/>
</dbReference>
<dbReference type="CDD" id="cd18791">
    <property type="entry name" value="SF2_C_RHA"/>
    <property type="match status" value="1"/>
</dbReference>
<keyword evidence="1" id="KW-0547">Nucleotide-binding</keyword>
<dbReference type="SMART" id="SM00847">
    <property type="entry name" value="HA2"/>
    <property type="match status" value="1"/>
</dbReference>
<dbReference type="InterPro" id="IPR007502">
    <property type="entry name" value="Helicase-assoc_dom"/>
</dbReference>
<name>A0A176ZBA9_9BRAD</name>
<sequence length="825" mass="89117">MPRTFDTPLPIDAVLDDLSRTLDRHNAAVLVAPPGAGKTTRVPLALLDAPWAAGKKIIVLEPRRIAARASADRMAKSLGQRAGDTVGYRVRFGSKISRATRIEVVTEGIFTRQILDDPELSGVAAVLFDEFHERSLDADLGLALARDAQLGLREDLRILVMSATLDGARVAKLLGEAPVVESEGRAYPVETRYLGRKADAPVERQMADAIASALRADSGSVLAFLPGAAEIRRTQNFLAERVQDASTEIVPLFGALDAAVQDRAIAPAPKGARKVVLATSIAETSLTIEGVRIVVDSGLARVPRYEPDIGLTRLETVRASRAAVDQRRGRAGRTEPGVCYRLWDEPQTASLAPYTQPEILSADLSSLVLDLAQWGVADPAALSFLDPPPQPAWKEAKGLLAELNALDGDSRITAEGKSLRALALPPRLARMIVDSHRAGAGEAAAEIAAILTERGLGGDSVDLEHRLDQFRRDRSPRASSARDLARRWASQVAGAEKAAPGQDDLSTGLMLAYAFPDRVARNRGNGSFVLANGRGAAVEQTTSLARAPYIAVGEMTGTAASGRILLAAPITQDDFERHFAEHIETADEISFDRGAMALRARRKRALHAITLSEAPLAISPSEATARVFADGLIAAGLDRLPWSKAAKQWRDRVMFLRKAEGESWPDLSDDGLIARRDDWLVPALYDKIALRDVSAGDLSDALMALLPWELRARLDREAPTHFEAPTGSMLAIDYEAEQGPTIAVRLQELFGLNTHPSIAAGKVPLVLELLSPAQRPVQVTRDLPGFWRGSYSAVRSDLRGRYPRHPWPDDPASALPTRRAKPRGT</sequence>
<dbReference type="InterPro" id="IPR049614">
    <property type="entry name" value="HrpB_DEXH"/>
</dbReference>
<dbReference type="Pfam" id="PF08482">
    <property type="entry name" value="HrpB_C"/>
    <property type="match status" value="1"/>
</dbReference>
<proteinExistence type="predicted"/>
<evidence type="ECO:0000313" key="9">
    <source>
        <dbReference type="Proteomes" id="UP000077173"/>
    </source>
</evidence>
<comment type="caution">
    <text evidence="8">The sequence shown here is derived from an EMBL/GenBank/DDBJ whole genome shotgun (WGS) entry which is preliminary data.</text>
</comment>
<dbReference type="GO" id="GO:0016787">
    <property type="term" value="F:hydrolase activity"/>
    <property type="evidence" value="ECO:0007669"/>
    <property type="project" value="UniProtKB-KW"/>
</dbReference>
<dbReference type="FunFam" id="3.40.50.300:FF:002125">
    <property type="entry name" value="ATP-dependent helicase HrpB"/>
    <property type="match status" value="1"/>
</dbReference>
<dbReference type="PIRSF" id="PIRSF005496">
    <property type="entry name" value="ATP_hel_hrpB"/>
    <property type="match status" value="1"/>
</dbReference>
<dbReference type="SUPFAM" id="SSF52540">
    <property type="entry name" value="P-loop containing nucleoside triphosphate hydrolases"/>
    <property type="match status" value="1"/>
</dbReference>
<evidence type="ECO:0000256" key="2">
    <source>
        <dbReference type="ARBA" id="ARBA00022801"/>
    </source>
</evidence>
<dbReference type="SMART" id="SM00487">
    <property type="entry name" value="DEXDc"/>
    <property type="match status" value="1"/>
</dbReference>
<evidence type="ECO:0000259" key="6">
    <source>
        <dbReference type="PROSITE" id="PS51192"/>
    </source>
</evidence>
<dbReference type="Pfam" id="PF00270">
    <property type="entry name" value="DEAD"/>
    <property type="match status" value="1"/>
</dbReference>
<dbReference type="InterPro" id="IPR027417">
    <property type="entry name" value="P-loop_NTPase"/>
</dbReference>
<dbReference type="GO" id="GO:0003676">
    <property type="term" value="F:nucleic acid binding"/>
    <property type="evidence" value="ECO:0007669"/>
    <property type="project" value="InterPro"/>
</dbReference>
<evidence type="ECO:0000256" key="5">
    <source>
        <dbReference type="SAM" id="MobiDB-lite"/>
    </source>
</evidence>
<evidence type="ECO:0000256" key="3">
    <source>
        <dbReference type="ARBA" id="ARBA00022806"/>
    </source>
</evidence>
<evidence type="ECO:0000259" key="7">
    <source>
        <dbReference type="PROSITE" id="PS51194"/>
    </source>
</evidence>
<dbReference type="InterPro" id="IPR013689">
    <property type="entry name" value="RNA_helicase_ATP-dep_HrpB_C"/>
</dbReference>
<dbReference type="GO" id="GO:0005524">
    <property type="term" value="F:ATP binding"/>
    <property type="evidence" value="ECO:0007669"/>
    <property type="project" value="UniProtKB-KW"/>
</dbReference>
<dbReference type="RefSeq" id="WP_063678512.1">
    <property type="nucleotide sequence ID" value="NZ_LSEF01000047.1"/>
</dbReference>
<keyword evidence="3 8" id="KW-0347">Helicase</keyword>
<dbReference type="PROSITE" id="PS51194">
    <property type="entry name" value="HELICASE_CTER"/>
    <property type="match status" value="1"/>
</dbReference>
<dbReference type="Gene3D" id="3.40.50.300">
    <property type="entry name" value="P-loop containing nucleotide triphosphate hydrolases"/>
    <property type="match status" value="2"/>
</dbReference>
<dbReference type="InterPro" id="IPR010225">
    <property type="entry name" value="HrpB"/>
</dbReference>
<dbReference type="InterPro" id="IPR001650">
    <property type="entry name" value="Helicase_C-like"/>
</dbReference>
<dbReference type="PANTHER" id="PTHR43519">
    <property type="entry name" value="ATP-DEPENDENT RNA HELICASE HRPB"/>
    <property type="match status" value="1"/>
</dbReference>
<dbReference type="Gene3D" id="1.20.120.1080">
    <property type="match status" value="1"/>
</dbReference>
<dbReference type="PANTHER" id="PTHR43519:SF1">
    <property type="entry name" value="ATP-DEPENDENT RNA HELICASE HRPB"/>
    <property type="match status" value="1"/>
</dbReference>
<gene>
    <name evidence="8" type="ORF">AXW67_09700</name>
</gene>
<organism evidence="8 9">
    <name type="scientific">Bradyrhizobium neotropicale</name>
    <dbReference type="NCBI Taxonomy" id="1497615"/>
    <lineage>
        <taxon>Bacteria</taxon>
        <taxon>Pseudomonadati</taxon>
        <taxon>Pseudomonadota</taxon>
        <taxon>Alphaproteobacteria</taxon>
        <taxon>Hyphomicrobiales</taxon>
        <taxon>Nitrobacteraceae</taxon>
        <taxon>Bradyrhizobium</taxon>
    </lineage>
</organism>
<dbReference type="CDD" id="cd17990">
    <property type="entry name" value="DEXHc_HrpB"/>
    <property type="match status" value="1"/>
</dbReference>
<feature type="domain" description="Helicase ATP-binding" evidence="6">
    <location>
        <begin position="19"/>
        <end position="183"/>
    </location>
</feature>
<reference evidence="8 9" key="1">
    <citation type="submission" date="2016-02" db="EMBL/GenBank/DDBJ databases">
        <title>Draft genome sequence of the strain BR 10247T Bradyrhizobium neotropicale isolated from nodules of Centrolobium paraense.</title>
        <authorList>
            <person name="Simoes-Araujo J.L."/>
            <person name="Barauna A.C."/>
            <person name="Silva K."/>
            <person name="Zilli J.E."/>
        </authorList>
    </citation>
    <scope>NUCLEOTIDE SEQUENCE [LARGE SCALE GENOMIC DNA]</scope>
    <source>
        <strain evidence="8 9">BR 10247</strain>
    </source>
</reference>
<dbReference type="PROSITE" id="PS51192">
    <property type="entry name" value="HELICASE_ATP_BIND_1"/>
    <property type="match status" value="1"/>
</dbReference>
<protein>
    <submittedName>
        <fullName evidence="8">ATP-dependent helicase</fullName>
    </submittedName>
</protein>
<evidence type="ECO:0000256" key="4">
    <source>
        <dbReference type="ARBA" id="ARBA00022840"/>
    </source>
</evidence>
<dbReference type="SMART" id="SM00490">
    <property type="entry name" value="HELICc"/>
    <property type="match status" value="1"/>
</dbReference>
<dbReference type="Proteomes" id="UP000077173">
    <property type="component" value="Unassembled WGS sequence"/>
</dbReference>
<dbReference type="InterPro" id="IPR011545">
    <property type="entry name" value="DEAD/DEAH_box_helicase_dom"/>
</dbReference>
<keyword evidence="2" id="KW-0378">Hydrolase</keyword>
<feature type="region of interest" description="Disordered" evidence="5">
    <location>
        <begin position="802"/>
        <end position="825"/>
    </location>
</feature>
<feature type="domain" description="Helicase C-terminal" evidence="7">
    <location>
        <begin position="206"/>
        <end position="375"/>
    </location>
</feature>